<protein>
    <submittedName>
        <fullName evidence="1">Uncharacterized protein</fullName>
    </submittedName>
</protein>
<reference evidence="1" key="1">
    <citation type="submission" date="2021-03" db="EMBL/GenBank/DDBJ databases">
        <title>Evolutionary priming and transition to the ectomycorrhizal habit in an iconic lineage of mushroom-forming fungi: is preadaptation a requirement?</title>
        <authorList>
            <consortium name="DOE Joint Genome Institute"/>
            <person name="Looney B.P."/>
            <person name="Miyauchi S."/>
            <person name="Morin E."/>
            <person name="Drula E."/>
            <person name="Courty P.E."/>
            <person name="Chicoki N."/>
            <person name="Fauchery L."/>
            <person name="Kohler A."/>
            <person name="Kuo A."/>
            <person name="LaButti K."/>
            <person name="Pangilinan J."/>
            <person name="Lipzen A."/>
            <person name="Riley R."/>
            <person name="Andreopoulos W."/>
            <person name="He G."/>
            <person name="Johnson J."/>
            <person name="Barry K.W."/>
            <person name="Grigoriev I.V."/>
            <person name="Nagy L."/>
            <person name="Hibbett D."/>
            <person name="Henrissat B."/>
            <person name="Matheny P.B."/>
            <person name="Labbe J."/>
            <person name="Martin A.F."/>
        </authorList>
    </citation>
    <scope>NUCLEOTIDE SEQUENCE</scope>
    <source>
        <strain evidence="1">BPL698</strain>
    </source>
</reference>
<proteinExistence type="predicted"/>
<organism evidence="1 2">
    <name type="scientific">Russula earlei</name>
    <dbReference type="NCBI Taxonomy" id="71964"/>
    <lineage>
        <taxon>Eukaryota</taxon>
        <taxon>Fungi</taxon>
        <taxon>Dikarya</taxon>
        <taxon>Basidiomycota</taxon>
        <taxon>Agaricomycotina</taxon>
        <taxon>Agaricomycetes</taxon>
        <taxon>Russulales</taxon>
        <taxon>Russulaceae</taxon>
        <taxon>Russula</taxon>
    </lineage>
</organism>
<dbReference type="EMBL" id="JAGFNK010000495">
    <property type="protein sequence ID" value="KAI9449521.1"/>
    <property type="molecule type" value="Genomic_DNA"/>
</dbReference>
<evidence type="ECO:0000313" key="2">
    <source>
        <dbReference type="Proteomes" id="UP001207468"/>
    </source>
</evidence>
<dbReference type="Proteomes" id="UP001207468">
    <property type="component" value="Unassembled WGS sequence"/>
</dbReference>
<comment type="caution">
    <text evidence="1">The sequence shown here is derived from an EMBL/GenBank/DDBJ whole genome shotgun (WGS) entry which is preliminary data.</text>
</comment>
<keyword evidence="2" id="KW-1185">Reference proteome</keyword>
<gene>
    <name evidence="1" type="ORF">F5148DRAFT_1379287</name>
</gene>
<name>A0ACC0TW68_9AGAM</name>
<accession>A0ACC0TW68</accession>
<evidence type="ECO:0000313" key="1">
    <source>
        <dbReference type="EMBL" id="KAI9449521.1"/>
    </source>
</evidence>
<sequence>MSRLETLRLGFQSPRSHPDPASRSPLPLTRSVLPRSHQTCVPRRSRVLGGLLAQIEIPVLNQLWIEFFMDLDFVVPQVHQLISHTESFKTFHAASVYISNHTVLFSIWSETNHSPDLSVAISCRDLDYQLSSLAQFCNSSLLLPTLTHLDIMIRLNSQPHWNDDMETIQWLELLGPFTAVKSLRLQIDDPVRRHFCQALEELAGERVTEVLPSLRTIIFSSLRGQEHGPESIEGFVAARKLAGHPVAVHR</sequence>